<accession>A0AAP0E6J5</accession>
<feature type="region of interest" description="Disordered" evidence="1">
    <location>
        <begin position="110"/>
        <end position="176"/>
    </location>
</feature>
<protein>
    <submittedName>
        <fullName evidence="2">Uncharacterized protein</fullName>
    </submittedName>
</protein>
<evidence type="ECO:0000256" key="1">
    <source>
        <dbReference type="SAM" id="MobiDB-lite"/>
    </source>
</evidence>
<feature type="compositionally biased region" description="Basic and acidic residues" evidence="1">
    <location>
        <begin position="28"/>
        <end position="39"/>
    </location>
</feature>
<proteinExistence type="predicted"/>
<comment type="caution">
    <text evidence="2">The sequence shown here is derived from an EMBL/GenBank/DDBJ whole genome shotgun (WGS) entry which is preliminary data.</text>
</comment>
<keyword evidence="3" id="KW-1185">Reference proteome</keyword>
<feature type="region of interest" description="Disordered" evidence="1">
    <location>
        <begin position="1"/>
        <end position="60"/>
    </location>
</feature>
<dbReference type="Proteomes" id="UP001420932">
    <property type="component" value="Unassembled WGS sequence"/>
</dbReference>
<evidence type="ECO:0000313" key="3">
    <source>
        <dbReference type="Proteomes" id="UP001420932"/>
    </source>
</evidence>
<feature type="compositionally biased region" description="Basic residues" evidence="1">
    <location>
        <begin position="121"/>
        <end position="130"/>
    </location>
</feature>
<reference evidence="2 3" key="1">
    <citation type="submission" date="2024-01" db="EMBL/GenBank/DDBJ databases">
        <title>Genome assemblies of Stephania.</title>
        <authorList>
            <person name="Yang L."/>
        </authorList>
    </citation>
    <scope>NUCLEOTIDE SEQUENCE [LARGE SCALE GENOMIC DNA]</scope>
    <source>
        <strain evidence="2">YNDBR</strain>
        <tissue evidence="2">Leaf</tissue>
    </source>
</reference>
<feature type="compositionally biased region" description="Basic and acidic residues" evidence="1">
    <location>
        <begin position="143"/>
        <end position="156"/>
    </location>
</feature>
<feature type="compositionally biased region" description="Gly residues" evidence="1">
    <location>
        <begin position="167"/>
        <end position="176"/>
    </location>
</feature>
<dbReference type="AlphaFoldDB" id="A0AAP0E6J5"/>
<sequence length="176" mass="19383">MKREKEWFEVGEREKNQRVKEKKKKREIARSGEGERRCSDGQIGTARRRGAASGAHDGCWRRGRAAAAVGRRRAGSAEGLLDSATARWRRQQRGSSERWRSWPATELAERVAAGDGAQGAAKRRKQRRRSAAAAGSARGCGGGRRESTSSGRRRDSGGWQRGLRRGSAGGGGRRRR</sequence>
<gene>
    <name evidence="2" type="ORF">Syun_029930</name>
</gene>
<feature type="compositionally biased region" description="Basic and acidic residues" evidence="1">
    <location>
        <begin position="1"/>
        <end position="19"/>
    </location>
</feature>
<organism evidence="2 3">
    <name type="scientific">Stephania yunnanensis</name>
    <dbReference type="NCBI Taxonomy" id="152371"/>
    <lineage>
        <taxon>Eukaryota</taxon>
        <taxon>Viridiplantae</taxon>
        <taxon>Streptophyta</taxon>
        <taxon>Embryophyta</taxon>
        <taxon>Tracheophyta</taxon>
        <taxon>Spermatophyta</taxon>
        <taxon>Magnoliopsida</taxon>
        <taxon>Ranunculales</taxon>
        <taxon>Menispermaceae</taxon>
        <taxon>Menispermoideae</taxon>
        <taxon>Cissampelideae</taxon>
        <taxon>Stephania</taxon>
    </lineage>
</organism>
<dbReference type="EMBL" id="JBBNAF010000013">
    <property type="protein sequence ID" value="KAK9087536.1"/>
    <property type="molecule type" value="Genomic_DNA"/>
</dbReference>
<evidence type="ECO:0000313" key="2">
    <source>
        <dbReference type="EMBL" id="KAK9087536.1"/>
    </source>
</evidence>
<name>A0AAP0E6J5_9MAGN</name>